<feature type="transmembrane region" description="Helical" evidence="2">
    <location>
        <begin position="150"/>
        <end position="173"/>
    </location>
</feature>
<evidence type="ECO:0000313" key="3">
    <source>
        <dbReference type="EMBL" id="SYX81721.1"/>
    </source>
</evidence>
<name>A0A383R4Y9_PAEAL</name>
<accession>A0A383R4Y9</accession>
<dbReference type="EMBL" id="LS992241">
    <property type="protein sequence ID" value="SYX81721.1"/>
    <property type="molecule type" value="Genomic_DNA"/>
</dbReference>
<gene>
    <name evidence="3" type="ORF">PBLR_10140</name>
</gene>
<feature type="compositionally biased region" description="Basic and acidic residues" evidence="1">
    <location>
        <begin position="26"/>
        <end position="38"/>
    </location>
</feature>
<dbReference type="AlphaFoldDB" id="A0A383R4Y9"/>
<keyword evidence="2" id="KW-0472">Membrane</keyword>
<evidence type="ECO:0000256" key="2">
    <source>
        <dbReference type="SAM" id="Phobius"/>
    </source>
</evidence>
<dbReference type="Proteomes" id="UP000304148">
    <property type="component" value="Chromosome"/>
</dbReference>
<evidence type="ECO:0000313" key="4">
    <source>
        <dbReference type="Proteomes" id="UP000304148"/>
    </source>
</evidence>
<sequence>MQQRPSRTPVKPIKRTTMRSPSRTAAPDRNRRIREQPRTLRPASINSQSGKPEKVTELPKTSTSKPAAKPVSPSKAPVNRQGQAVASLMFSLLGILSFLYILNHLNEVIKYNSIFTSELKPVMITSFILNIIGFALGIRARHSVRGGGIAIVGATFASIPLGICVVILLVFILKLTGVQPL</sequence>
<reference evidence="4" key="1">
    <citation type="submission" date="2018-08" db="EMBL/GenBank/DDBJ databases">
        <authorList>
            <person name="Chevrot R."/>
        </authorList>
    </citation>
    <scope>NUCLEOTIDE SEQUENCE [LARGE SCALE GENOMIC DNA]</scope>
</reference>
<protein>
    <submittedName>
        <fullName evidence="3">Uncharacterized protein</fullName>
    </submittedName>
</protein>
<keyword evidence="2" id="KW-1133">Transmembrane helix</keyword>
<proteinExistence type="predicted"/>
<feature type="region of interest" description="Disordered" evidence="1">
    <location>
        <begin position="1"/>
        <end position="77"/>
    </location>
</feature>
<feature type="transmembrane region" description="Helical" evidence="2">
    <location>
        <begin position="122"/>
        <end position="138"/>
    </location>
</feature>
<evidence type="ECO:0000256" key="1">
    <source>
        <dbReference type="SAM" id="MobiDB-lite"/>
    </source>
</evidence>
<feature type="transmembrane region" description="Helical" evidence="2">
    <location>
        <begin position="84"/>
        <end position="102"/>
    </location>
</feature>
<feature type="compositionally biased region" description="Low complexity" evidence="1">
    <location>
        <begin position="64"/>
        <end position="77"/>
    </location>
</feature>
<keyword evidence="2" id="KW-0812">Transmembrane</keyword>
<organism evidence="3 4">
    <name type="scientific">Paenibacillus alvei</name>
    <name type="common">Bacillus alvei</name>
    <dbReference type="NCBI Taxonomy" id="44250"/>
    <lineage>
        <taxon>Bacteria</taxon>
        <taxon>Bacillati</taxon>
        <taxon>Bacillota</taxon>
        <taxon>Bacilli</taxon>
        <taxon>Bacillales</taxon>
        <taxon>Paenibacillaceae</taxon>
        <taxon>Paenibacillus</taxon>
    </lineage>
</organism>